<feature type="coiled-coil region" evidence="1">
    <location>
        <begin position="201"/>
        <end position="235"/>
    </location>
</feature>
<dbReference type="Pfam" id="PF12532">
    <property type="entry name" value="DUF3732"/>
    <property type="match status" value="1"/>
</dbReference>
<dbReference type="RefSeq" id="WP_284075192.1">
    <property type="nucleotide sequence ID" value="NZ_JAQTJH010000025.1"/>
</dbReference>
<reference evidence="2" key="2">
    <citation type="submission" date="2023-02" db="EMBL/GenBank/DDBJ databases">
        <authorList>
            <person name="Concha-Toloza M."/>
            <person name="Lopez-Cantillo M."/>
            <person name="Molina-Mora J."/>
            <person name="Collado L."/>
        </authorList>
    </citation>
    <scope>NUCLEOTIDE SEQUENCE</scope>
    <source>
        <strain evidence="2">FR1p273A</strain>
    </source>
</reference>
<dbReference type="EMBL" id="JAQTJH010000025">
    <property type="protein sequence ID" value="MDK2063235.1"/>
    <property type="molecule type" value="Genomic_DNA"/>
</dbReference>
<proteinExistence type="predicted"/>
<evidence type="ECO:0000256" key="1">
    <source>
        <dbReference type="SAM" id="Coils"/>
    </source>
</evidence>
<dbReference type="AlphaFoldDB" id="A0AAW6VSV2"/>
<accession>A0AAW6VSV2</accession>
<gene>
    <name evidence="2" type="ORF">PT520_11975</name>
</gene>
<dbReference type="InterPro" id="IPR022205">
    <property type="entry name" value="DUF3732"/>
</dbReference>
<dbReference type="InterPro" id="IPR027417">
    <property type="entry name" value="P-loop_NTPase"/>
</dbReference>
<feature type="coiled-coil region" evidence="1">
    <location>
        <begin position="377"/>
        <end position="418"/>
    </location>
</feature>
<reference evidence="2" key="1">
    <citation type="journal article" date="2023" name="Antibiotics">
        <title>Genomic Characterization of Antibiotic-Resistant Campylobacterales Isolated from Chilean Poultry Meat.</title>
        <authorList>
            <person name="Concha-Toloza M."/>
            <person name="Lopez-Cantillo M."/>
            <person name="Molina-Mora J.A."/>
            <person name="Collado L."/>
        </authorList>
    </citation>
    <scope>NUCLEOTIDE SEQUENCE</scope>
    <source>
        <strain evidence="2">FR1p273A</strain>
    </source>
</reference>
<evidence type="ECO:0000313" key="2">
    <source>
        <dbReference type="EMBL" id="MDK2063235.1"/>
    </source>
</evidence>
<dbReference type="Gene3D" id="3.40.50.300">
    <property type="entry name" value="P-loop containing nucleotide triphosphate hydrolases"/>
    <property type="match status" value="1"/>
</dbReference>
<evidence type="ECO:0000313" key="3">
    <source>
        <dbReference type="Proteomes" id="UP001237843"/>
    </source>
</evidence>
<name>A0AAW6VSV2_9BACT</name>
<organism evidence="2 3">
    <name type="scientific">Aliarcobacter butzleri</name>
    <dbReference type="NCBI Taxonomy" id="28197"/>
    <lineage>
        <taxon>Bacteria</taxon>
        <taxon>Pseudomonadati</taxon>
        <taxon>Campylobacterota</taxon>
        <taxon>Epsilonproteobacteria</taxon>
        <taxon>Campylobacterales</taxon>
        <taxon>Arcobacteraceae</taxon>
        <taxon>Aliarcobacter</taxon>
    </lineage>
</organism>
<sequence length="664" mass="77606">MKSYIKYIGLVDKNNKIHCVEFTTGVNIITGKSSTGKSAMIEIFDYCMGSSEFNIPSGVITDNAEIYFVVLSVKDVFLVLARTEDSKKIFLKEEQNFPTISVFDKEYFESKYFITTANFKVNLGHYFGLDINDVDEDKNTLQYTGQKKGRPSIRNIIPYLLQHQNLIANKHSLFYRFDENEKREQTIDQFKIFAGFVTQEYYILKQNLANSEKKLKKLEDEEKSINNKKEFNSKKLNVLLQEYEVISANKLFEETSDVILSNPANYIDKLTTKNVSVNDDSDESIKKLLSLQEEYNKLLSEKRKLVYKYKNIDSSTEYAKQYKEELLNNPAVIEASIHASKCPFCKEETKIIIDEANQLEEAINWLNIELKKSPYLLDSFESDKNNTKEKISDVDEKLKRVRNEIEQLEKITKELANNRSLNEQTLKVKLKIENLLETLIDKEDNNIEKNIKLVKKEILDYRKLLKEKFDVNKKLHEAEEYINNEMKEIGNNFDFEKSYKPINLKFSLDNFDLWHEKENGDKVYLRSMGSGANWLYSHLTLFLALHKFFASQKNESLVPQILLLDQPTQVYFPTTIKDNEDEFDAQKIEDKKGDNDSNLDEDIKAVTNIFNQLVSYCKKTFEETGIEPQIIVTDHADKLQLDEVEFEDLVNGRRWRKKGFIDEQ</sequence>
<protein>
    <submittedName>
        <fullName evidence="2">DUF3732 domain-containing protein</fullName>
    </submittedName>
</protein>
<comment type="caution">
    <text evidence="2">The sequence shown here is derived from an EMBL/GenBank/DDBJ whole genome shotgun (WGS) entry which is preliminary data.</text>
</comment>
<dbReference type="Proteomes" id="UP001237843">
    <property type="component" value="Unassembled WGS sequence"/>
</dbReference>
<keyword evidence="1" id="KW-0175">Coiled coil</keyword>